<accession>A0A221UVT8</accession>
<sequence length="373" mass="41412">MQKQLLYLSIAFSGILTHAQLECPTMISPPNGSVNISSPTIISWSETPSASGYLLTLGSSPTADDILSKTIYMVNYSEEINFPNNATIYVTITPFNDMEIASGCPKWSFSTPQECDFYINPKKDISVCYTENVGTNEIFVDFASIELELIGAQEDLLLTYYDLIGNAIDLNQLLPNPNSSPYTLLVKASDTNGCLKETIFSLRLVKPPIVEVLEDINVCESFALPVLSTNNSYFTGPNGTGSELQAGNRVTNSQLIYILNQVGSCMEQSSFRINIDPLVCAGQTSAKQFPKFFTPNGDGINDFWQLNRSELNITERSPVFIYDRYGKLVRMLEFDSQGWDGSYEGSPMPSSDYWFFVNLGNNKSLSGHFSLKR</sequence>
<evidence type="ECO:0000313" key="1">
    <source>
        <dbReference type="EMBL" id="ASO05477.1"/>
    </source>
</evidence>
<name>A0A221UVT8_9FLAO</name>
<organism evidence="1 2">
    <name type="scientific">Arenibacter algicola</name>
    <dbReference type="NCBI Taxonomy" id="616991"/>
    <lineage>
        <taxon>Bacteria</taxon>
        <taxon>Pseudomonadati</taxon>
        <taxon>Bacteroidota</taxon>
        <taxon>Flavobacteriia</taxon>
        <taxon>Flavobacteriales</taxon>
        <taxon>Flavobacteriaceae</taxon>
        <taxon>Arenibacter</taxon>
    </lineage>
</organism>
<dbReference type="AlphaFoldDB" id="A0A221UVT8"/>
<proteinExistence type="predicted"/>
<evidence type="ECO:0000313" key="2">
    <source>
        <dbReference type="Proteomes" id="UP000204551"/>
    </source>
</evidence>
<protein>
    <recommendedName>
        <fullName evidence="3">Gliding motility-associated C-terminal domain protein</fullName>
    </recommendedName>
</protein>
<dbReference type="Pfam" id="PF13585">
    <property type="entry name" value="CHU_C"/>
    <property type="match status" value="1"/>
</dbReference>
<dbReference type="NCBIfam" id="TIGR04131">
    <property type="entry name" value="Bac_Flav_CTERM"/>
    <property type="match status" value="1"/>
</dbReference>
<dbReference type="KEGG" id="aalg:AREALGSMS7_02018"/>
<dbReference type="Proteomes" id="UP000204551">
    <property type="component" value="Chromosome"/>
</dbReference>
<gene>
    <name evidence="1" type="ORF">AREALGSMS7_02018</name>
</gene>
<dbReference type="EMBL" id="CP022515">
    <property type="protein sequence ID" value="ASO05477.1"/>
    <property type="molecule type" value="Genomic_DNA"/>
</dbReference>
<reference evidence="1 2" key="1">
    <citation type="submission" date="2017-07" db="EMBL/GenBank/DDBJ databases">
        <title>Genome Sequence of Arenibacter algicola Strain SMS7 Isolated from a culture of the Diatom Skeletonema marinoi.</title>
        <authorList>
            <person name="Topel M."/>
            <person name="Pinder M.I.M."/>
            <person name="Johansson O.N."/>
            <person name="Kourtchenko O."/>
            <person name="Godhe A."/>
            <person name="Clarke A.K."/>
        </authorList>
    </citation>
    <scope>NUCLEOTIDE SEQUENCE [LARGE SCALE GENOMIC DNA]</scope>
    <source>
        <strain evidence="1 2">SMS7</strain>
    </source>
</reference>
<dbReference type="RefSeq" id="WP_093978223.1">
    <property type="nucleotide sequence ID" value="NZ_CP022515.1"/>
</dbReference>
<evidence type="ECO:0008006" key="3">
    <source>
        <dbReference type="Google" id="ProtNLM"/>
    </source>
</evidence>
<dbReference type="eggNOG" id="COG3291">
    <property type="taxonomic scope" value="Bacteria"/>
</dbReference>
<dbReference type="InterPro" id="IPR026341">
    <property type="entry name" value="T9SS_type_B"/>
</dbReference>
<dbReference type="STRING" id="616991.GCA_000733925_00326"/>